<dbReference type="InterPro" id="IPR054337">
    <property type="entry name" value="Mtrc-MtrF-like_dom_II/IV"/>
</dbReference>
<evidence type="ECO:0000256" key="3">
    <source>
        <dbReference type="SAM" id="SignalP"/>
    </source>
</evidence>
<dbReference type="KEGG" id="acp:A2cp1_3097"/>
<evidence type="ECO:0000256" key="2">
    <source>
        <dbReference type="SAM" id="MobiDB-lite"/>
    </source>
</evidence>
<evidence type="ECO:0000313" key="6">
    <source>
        <dbReference type="Proteomes" id="UP000007089"/>
    </source>
</evidence>
<sequence length="781" mass="81065">MHKWTMRTTGALLFAGVLAIAGCSGEDGKTGPQGPAGQDGQPGAPGQPGQDGQDLVASAKPESCAVCHGNAGAQHQGIYNQYTDASQLSVVINGVSTVANAGGTNYTSTMTFTVTKNGAPYVDAGLAGLDQKRFYATTYDSATRKFVTAFSYGNITSQGNGVYTASYATATFQPELSNAQAYAYVADGPLSTEGMQLYTDVSNTGIAYGDASTYASTANVAGCEKCHGAPYLKHGYRAAAVAGLPDFAACKACHTDESAGGHEGWQLLADDPAAYAAQGGTPTAEQKAKYAYKKTVMNDVHMSHAMEFAYPQSMANCVTCHAGKLDRVLTAANFTLATCKSCHPVTGVNGDPKRAPALKDVIPAAPYHPTDLYTTAVACNSCHKPQAEGGFAPEFAAVHGGFNAQIYANATTKHSSTFTSKVDSATFDSTTNTLTVKFSVVGAAAGAIVKPTVVVGLYGYGTKDMLVSGHNSQADGTANLEYTEGATQRGDPTKSSNSARLTLAPAAATAGVTQWTATADLTLWSDLIAQGAVKQAEVAFLPTVGANQAAAVSATNAAIAVAGTTATVDLVNGTQVADADVYGKKLVSADKCNKCHEALGTTFHNPNYGSAGVVACRICHTPRDGAYHLEMQSRSIDSYVHAIHSMQPFDLSNIDFSNPVAQLRYGHHVESTYPNFTILNCESCHEAGTYEAPDQSKSLPGVLSAAATPKNWDRNIGSVPSVVTGAGARACGSCHRAELINEDDAGRLAAFDQHTATFGFEVQNASGVFDAAVAKIMALFK</sequence>
<evidence type="ECO:0000313" key="5">
    <source>
        <dbReference type="EMBL" id="ACL66432.1"/>
    </source>
</evidence>
<dbReference type="InterPro" id="IPR036280">
    <property type="entry name" value="Multihaem_cyt_sf"/>
</dbReference>
<dbReference type="SUPFAM" id="SSF48695">
    <property type="entry name" value="Multiheme cytochromes"/>
    <property type="match status" value="1"/>
</dbReference>
<keyword evidence="6" id="KW-1185">Reference proteome</keyword>
<dbReference type="RefSeq" id="WP_012634157.1">
    <property type="nucleotide sequence ID" value="NC_011891.1"/>
</dbReference>
<feature type="region of interest" description="Disordered" evidence="2">
    <location>
        <begin position="26"/>
        <end position="55"/>
    </location>
</feature>
<dbReference type="Pfam" id="PF22113">
    <property type="entry name" value="Mtrc-MtrF_II-IV_dom"/>
    <property type="match status" value="2"/>
</dbReference>
<evidence type="ECO:0000256" key="1">
    <source>
        <dbReference type="ARBA" id="ARBA00022729"/>
    </source>
</evidence>
<dbReference type="AlphaFoldDB" id="B8JG29"/>
<keyword evidence="1 3" id="KW-0732">Signal</keyword>
<name>B8JG29_ANAD2</name>
<dbReference type="GO" id="GO:0016491">
    <property type="term" value="F:oxidoreductase activity"/>
    <property type="evidence" value="ECO:0007669"/>
    <property type="project" value="TreeGrafter"/>
</dbReference>
<dbReference type="PANTHER" id="PTHR35038:SF6">
    <property type="entry name" value="SURFACE LOCALIZED DECAHEME CYTOCHROME C LIPOPROTEIN"/>
    <property type="match status" value="1"/>
</dbReference>
<proteinExistence type="predicted"/>
<dbReference type="InterPro" id="IPR051829">
    <property type="entry name" value="Multiheme_Cytochr_ET"/>
</dbReference>
<dbReference type="HOGENOM" id="CLU_358525_0_0_7"/>
<feature type="signal peptide" evidence="3">
    <location>
        <begin position="1"/>
        <end position="21"/>
    </location>
</feature>
<dbReference type="Proteomes" id="UP000007089">
    <property type="component" value="Chromosome"/>
</dbReference>
<dbReference type="Gene3D" id="1.20.5.320">
    <property type="entry name" value="6-Phosphogluconate Dehydrogenase, domain 3"/>
    <property type="match status" value="1"/>
</dbReference>
<dbReference type="Gene3D" id="3.90.10.10">
    <property type="entry name" value="Cytochrome C3"/>
    <property type="match status" value="1"/>
</dbReference>
<feature type="domain" description="Outer membrane cytochrome MtrC/MtrF-like" evidence="4">
    <location>
        <begin position="220"/>
        <end position="386"/>
    </location>
</feature>
<feature type="compositionally biased region" description="Low complexity" evidence="2">
    <location>
        <begin position="32"/>
        <end position="54"/>
    </location>
</feature>
<dbReference type="PROSITE" id="PS51257">
    <property type="entry name" value="PROKAR_LIPOPROTEIN"/>
    <property type="match status" value="1"/>
</dbReference>
<dbReference type="PANTHER" id="PTHR35038">
    <property type="entry name" value="DISSIMILATORY SULFITE REDUCTASE SIRA"/>
    <property type="match status" value="1"/>
</dbReference>
<organism evidence="5 6">
    <name type="scientific">Anaeromyxobacter dehalogenans (strain ATCC BAA-258 / DSM 21875 / 2CP-1)</name>
    <dbReference type="NCBI Taxonomy" id="455488"/>
    <lineage>
        <taxon>Bacteria</taxon>
        <taxon>Pseudomonadati</taxon>
        <taxon>Myxococcota</taxon>
        <taxon>Myxococcia</taxon>
        <taxon>Myxococcales</taxon>
        <taxon>Cystobacterineae</taxon>
        <taxon>Anaeromyxobacteraceae</taxon>
        <taxon>Anaeromyxobacter</taxon>
    </lineage>
</organism>
<dbReference type="EMBL" id="CP001359">
    <property type="protein sequence ID" value="ACL66432.1"/>
    <property type="molecule type" value="Genomic_DNA"/>
</dbReference>
<protein>
    <recommendedName>
        <fullName evidence="4">Outer membrane cytochrome MtrC/MtrF-like domain-containing protein</fullName>
    </recommendedName>
</protein>
<feature type="domain" description="Outer membrane cytochrome MtrC/MtrF-like" evidence="4">
    <location>
        <begin position="584"/>
        <end position="740"/>
    </location>
</feature>
<reference evidence="5" key="1">
    <citation type="submission" date="2009-01" db="EMBL/GenBank/DDBJ databases">
        <title>Complete sequence of Anaeromyxobacter dehalogenans 2CP-1.</title>
        <authorList>
            <consortium name="US DOE Joint Genome Institute"/>
            <person name="Lucas S."/>
            <person name="Copeland A."/>
            <person name="Lapidus A."/>
            <person name="Glavina del Rio T."/>
            <person name="Dalin E."/>
            <person name="Tice H."/>
            <person name="Bruce D."/>
            <person name="Goodwin L."/>
            <person name="Pitluck S."/>
            <person name="Saunders E."/>
            <person name="Brettin T."/>
            <person name="Detter J.C."/>
            <person name="Han C."/>
            <person name="Larimer F."/>
            <person name="Land M."/>
            <person name="Hauser L."/>
            <person name="Kyrpides N."/>
            <person name="Ovchinnikova G."/>
            <person name="Beliaev A.S."/>
            <person name="Richardson P."/>
        </authorList>
    </citation>
    <scope>NUCLEOTIDE SEQUENCE</scope>
    <source>
        <strain evidence="5">2CP-1</strain>
    </source>
</reference>
<gene>
    <name evidence="5" type="ordered locus">A2cp1_3097</name>
</gene>
<accession>B8JG29</accession>
<evidence type="ECO:0000259" key="4">
    <source>
        <dbReference type="Pfam" id="PF22113"/>
    </source>
</evidence>
<feature type="chain" id="PRO_5002875246" description="Outer membrane cytochrome MtrC/MtrF-like domain-containing protein" evidence="3">
    <location>
        <begin position="22"/>
        <end position="781"/>
    </location>
</feature>